<dbReference type="InterPro" id="IPR028203">
    <property type="entry name" value="PSII_CF48-like_dom"/>
</dbReference>
<dbReference type="GO" id="GO:0015979">
    <property type="term" value="P:photosynthesis"/>
    <property type="evidence" value="ECO:0007669"/>
    <property type="project" value="UniProtKB-KW"/>
</dbReference>
<gene>
    <name evidence="4" type="ORF">HHL11_25175</name>
</gene>
<protein>
    <recommendedName>
        <fullName evidence="3">Photosynthesis system II assembly factor Ycf48/Hcf136-like domain-containing protein</fullName>
    </recommendedName>
</protein>
<evidence type="ECO:0000313" key="5">
    <source>
        <dbReference type="Proteomes" id="UP000541185"/>
    </source>
</evidence>
<organism evidence="4 5">
    <name type="scientific">Ramlibacter agri</name>
    <dbReference type="NCBI Taxonomy" id="2728837"/>
    <lineage>
        <taxon>Bacteria</taxon>
        <taxon>Pseudomonadati</taxon>
        <taxon>Pseudomonadota</taxon>
        <taxon>Betaproteobacteria</taxon>
        <taxon>Burkholderiales</taxon>
        <taxon>Comamonadaceae</taxon>
        <taxon>Ramlibacter</taxon>
    </lineage>
</organism>
<accession>A0A848HAK1</accession>
<dbReference type="EMBL" id="JABBFX010000003">
    <property type="protein sequence ID" value="NML47062.1"/>
    <property type="molecule type" value="Genomic_DNA"/>
</dbReference>
<dbReference type="Gene3D" id="2.130.10.10">
    <property type="entry name" value="YVTN repeat-like/Quinoprotein amine dehydrogenase"/>
    <property type="match status" value="2"/>
</dbReference>
<comment type="caution">
    <text evidence="4">The sequence shown here is derived from an EMBL/GenBank/DDBJ whole genome shotgun (WGS) entry which is preliminary data.</text>
</comment>
<evidence type="ECO:0000313" key="4">
    <source>
        <dbReference type="EMBL" id="NML47062.1"/>
    </source>
</evidence>
<dbReference type="Pfam" id="PF14870">
    <property type="entry name" value="PSII_BNR"/>
    <property type="match status" value="1"/>
</dbReference>
<dbReference type="Proteomes" id="UP000541185">
    <property type="component" value="Unassembled WGS sequence"/>
</dbReference>
<keyword evidence="1" id="KW-0602">Photosynthesis</keyword>
<keyword evidence="5" id="KW-1185">Reference proteome</keyword>
<dbReference type="InterPro" id="IPR036278">
    <property type="entry name" value="Sialidase_sf"/>
</dbReference>
<proteinExistence type="predicted"/>
<evidence type="ECO:0000256" key="1">
    <source>
        <dbReference type="ARBA" id="ARBA00022531"/>
    </source>
</evidence>
<reference evidence="4 5" key="1">
    <citation type="submission" date="2020-04" db="EMBL/GenBank/DDBJ databases">
        <title>Ramlibacter sp. G-1-2-2 isolated from soil.</title>
        <authorList>
            <person name="Dahal R.H."/>
        </authorList>
    </citation>
    <scope>NUCLEOTIDE SEQUENCE [LARGE SCALE GENOMIC DNA]</scope>
    <source>
        <strain evidence="4 5">G-1-2-2</strain>
    </source>
</reference>
<evidence type="ECO:0000256" key="2">
    <source>
        <dbReference type="ARBA" id="ARBA00023276"/>
    </source>
</evidence>
<feature type="domain" description="Photosynthesis system II assembly factor Ycf48/Hcf136-like" evidence="3">
    <location>
        <begin position="118"/>
        <end position="236"/>
    </location>
</feature>
<keyword evidence="2" id="KW-0604">Photosystem II</keyword>
<dbReference type="AlphaFoldDB" id="A0A848HAK1"/>
<sequence length="310" mass="32372">MVREPARAVLLASARCGERVVAVGERGIVVTSDDAGRSWRQARVPVSVTLTAVRCADAHTAYAAGHGGVVLASTDGGLTWAKRLDGRRAAQLALDAARSGGDARAVQDAQRLVADGPDKPFLDLHFFDARHGLVVGAYGLAFATEDGGQTWQPWMQRLPNPKGNHFYALRVQGDTLLLAGEQGLVLLSTDAGRSFRKLELPYQGSFFTAELAGRDMIVAGLRGNAWRSSDGGANWAQLAAPSPVSFTASTVLPGDGVLLANQAGELLRVDGSSLTPVQLPALPPLNALQALGAHALLALGVQGAIPVPLP</sequence>
<name>A0A848HAK1_9BURK</name>
<dbReference type="InterPro" id="IPR015943">
    <property type="entry name" value="WD40/YVTN_repeat-like_dom_sf"/>
</dbReference>
<evidence type="ECO:0000259" key="3">
    <source>
        <dbReference type="Pfam" id="PF14870"/>
    </source>
</evidence>
<dbReference type="SUPFAM" id="SSF50939">
    <property type="entry name" value="Sialidases"/>
    <property type="match status" value="1"/>
</dbReference>
<dbReference type="PANTHER" id="PTHR47199">
    <property type="entry name" value="PHOTOSYSTEM II STABILITY/ASSEMBLY FACTOR HCF136, CHLOROPLASTIC"/>
    <property type="match status" value="1"/>
</dbReference>
<dbReference type="PANTHER" id="PTHR47199:SF2">
    <property type="entry name" value="PHOTOSYSTEM II STABILITY_ASSEMBLY FACTOR HCF136, CHLOROPLASTIC"/>
    <property type="match status" value="1"/>
</dbReference>
<dbReference type="CDD" id="cd15482">
    <property type="entry name" value="Sialidase_non-viral"/>
    <property type="match status" value="1"/>
</dbReference>
<dbReference type="GO" id="GO:0009523">
    <property type="term" value="C:photosystem II"/>
    <property type="evidence" value="ECO:0007669"/>
    <property type="project" value="UniProtKB-KW"/>
</dbReference>